<sequence length="179" mass="18953">MAASPAQVMEDLSELPSPSDIPALFSCRSFQQLCQASWRQRRDYSTFRPPPGASQNTQNIQQLQREVNDLRADLTNARSWIQNLALRVPPEVLANNLWESVPRPPAPSGSVGSGNGGPGRGGGDSRTSTVSGPALTDAPCAHLGTDGPGSLGAPLLFRLCPSLFLLVFGLGGSLSLLLY</sequence>
<protein>
    <submittedName>
        <fullName evidence="4">Uncharacterized protein</fullName>
    </submittedName>
</protein>
<reference evidence="4" key="1">
    <citation type="journal article" date="2023" name="Mol. Phylogenet. Evol.">
        <title>Genome-scale phylogeny and comparative genomics of the fungal order Sordariales.</title>
        <authorList>
            <person name="Hensen N."/>
            <person name="Bonometti L."/>
            <person name="Westerberg I."/>
            <person name="Brannstrom I.O."/>
            <person name="Guillou S."/>
            <person name="Cros-Aarteil S."/>
            <person name="Calhoun S."/>
            <person name="Haridas S."/>
            <person name="Kuo A."/>
            <person name="Mondo S."/>
            <person name="Pangilinan J."/>
            <person name="Riley R."/>
            <person name="LaButti K."/>
            <person name="Andreopoulos B."/>
            <person name="Lipzen A."/>
            <person name="Chen C."/>
            <person name="Yan M."/>
            <person name="Daum C."/>
            <person name="Ng V."/>
            <person name="Clum A."/>
            <person name="Steindorff A."/>
            <person name="Ohm R.A."/>
            <person name="Martin F."/>
            <person name="Silar P."/>
            <person name="Natvig D.O."/>
            <person name="Lalanne C."/>
            <person name="Gautier V."/>
            <person name="Ament-Velasquez S.L."/>
            <person name="Kruys A."/>
            <person name="Hutchinson M.I."/>
            <person name="Powell A.J."/>
            <person name="Barry K."/>
            <person name="Miller A.N."/>
            <person name="Grigoriev I.V."/>
            <person name="Debuchy R."/>
            <person name="Gladieux P."/>
            <person name="Hiltunen Thoren M."/>
            <person name="Johannesson H."/>
        </authorList>
    </citation>
    <scope>NUCLEOTIDE SEQUENCE</scope>
    <source>
        <strain evidence="4">CBS 168.71</strain>
    </source>
</reference>
<keyword evidence="3" id="KW-0812">Transmembrane</keyword>
<keyword evidence="5" id="KW-1185">Reference proteome</keyword>
<comment type="caution">
    <text evidence="4">The sequence shown here is derived from an EMBL/GenBank/DDBJ whole genome shotgun (WGS) entry which is preliminary data.</text>
</comment>
<feature type="region of interest" description="Disordered" evidence="2">
    <location>
        <begin position="99"/>
        <end position="133"/>
    </location>
</feature>
<evidence type="ECO:0000256" key="2">
    <source>
        <dbReference type="SAM" id="MobiDB-lite"/>
    </source>
</evidence>
<evidence type="ECO:0000256" key="3">
    <source>
        <dbReference type="SAM" id="Phobius"/>
    </source>
</evidence>
<dbReference type="EMBL" id="JAUEPN010000004">
    <property type="protein sequence ID" value="KAK3295787.1"/>
    <property type="molecule type" value="Genomic_DNA"/>
</dbReference>
<keyword evidence="3" id="KW-1133">Transmembrane helix</keyword>
<evidence type="ECO:0000256" key="1">
    <source>
        <dbReference type="SAM" id="Coils"/>
    </source>
</evidence>
<feature type="coiled-coil region" evidence="1">
    <location>
        <begin position="53"/>
        <end position="80"/>
    </location>
</feature>
<reference evidence="4" key="2">
    <citation type="submission" date="2023-06" db="EMBL/GenBank/DDBJ databases">
        <authorList>
            <consortium name="Lawrence Berkeley National Laboratory"/>
            <person name="Haridas S."/>
            <person name="Hensen N."/>
            <person name="Bonometti L."/>
            <person name="Westerberg I."/>
            <person name="Brannstrom I.O."/>
            <person name="Guillou S."/>
            <person name="Cros-Aarteil S."/>
            <person name="Calhoun S."/>
            <person name="Kuo A."/>
            <person name="Mondo S."/>
            <person name="Pangilinan J."/>
            <person name="Riley R."/>
            <person name="Labutti K."/>
            <person name="Andreopoulos B."/>
            <person name="Lipzen A."/>
            <person name="Chen C."/>
            <person name="Yanf M."/>
            <person name="Daum C."/>
            <person name="Ng V."/>
            <person name="Clum A."/>
            <person name="Steindorff A."/>
            <person name="Ohm R."/>
            <person name="Martin F."/>
            <person name="Silar P."/>
            <person name="Natvig D."/>
            <person name="Lalanne C."/>
            <person name="Gautier V."/>
            <person name="Ament-Velasquez S.L."/>
            <person name="Kruys A."/>
            <person name="Hutchinson M.I."/>
            <person name="Powell A.J."/>
            <person name="Barry K."/>
            <person name="Miller A.N."/>
            <person name="Grigoriev I.V."/>
            <person name="Debuchy R."/>
            <person name="Gladieux P."/>
            <person name="Thoren M.H."/>
            <person name="Johannesson H."/>
        </authorList>
    </citation>
    <scope>NUCLEOTIDE SEQUENCE</scope>
    <source>
        <strain evidence="4">CBS 168.71</strain>
    </source>
</reference>
<evidence type="ECO:0000313" key="4">
    <source>
        <dbReference type="EMBL" id="KAK3295787.1"/>
    </source>
</evidence>
<keyword evidence="1" id="KW-0175">Coiled coil</keyword>
<dbReference type="RefSeq" id="XP_062659301.1">
    <property type="nucleotide sequence ID" value="XM_062803820.1"/>
</dbReference>
<proteinExistence type="predicted"/>
<keyword evidence="3" id="KW-0472">Membrane</keyword>
<dbReference type="GeneID" id="87840768"/>
<feature type="transmembrane region" description="Helical" evidence="3">
    <location>
        <begin position="155"/>
        <end position="178"/>
    </location>
</feature>
<evidence type="ECO:0000313" key="5">
    <source>
        <dbReference type="Proteomes" id="UP001278766"/>
    </source>
</evidence>
<name>A0AAE0LSF4_9PEZI</name>
<dbReference type="Proteomes" id="UP001278766">
    <property type="component" value="Unassembled WGS sequence"/>
</dbReference>
<dbReference type="AlphaFoldDB" id="A0AAE0LSF4"/>
<accession>A0AAE0LSF4</accession>
<organism evidence="4 5">
    <name type="scientific">Chaetomium fimeti</name>
    <dbReference type="NCBI Taxonomy" id="1854472"/>
    <lineage>
        <taxon>Eukaryota</taxon>
        <taxon>Fungi</taxon>
        <taxon>Dikarya</taxon>
        <taxon>Ascomycota</taxon>
        <taxon>Pezizomycotina</taxon>
        <taxon>Sordariomycetes</taxon>
        <taxon>Sordariomycetidae</taxon>
        <taxon>Sordariales</taxon>
        <taxon>Chaetomiaceae</taxon>
        <taxon>Chaetomium</taxon>
    </lineage>
</organism>
<feature type="compositionally biased region" description="Gly residues" evidence="2">
    <location>
        <begin position="111"/>
        <end position="124"/>
    </location>
</feature>
<gene>
    <name evidence="4" type="ORF">B0H64DRAFT_396325</name>
</gene>